<sequence>MQASAWCSTFPQCCQAAMVQNSEIPSLGIFVSDAYMQFCFAKLPYKVLL</sequence>
<dbReference type="Proteomes" id="UP000005025">
    <property type="component" value="Unassembled WGS sequence"/>
</dbReference>
<protein>
    <submittedName>
        <fullName evidence="1">Uncharacterized protein</fullName>
    </submittedName>
</protein>
<comment type="caution">
    <text evidence="1">The sequence shown here is derived from an EMBL/GenBank/DDBJ whole genome shotgun (WGS) entry which is preliminary data.</text>
</comment>
<dbReference type="EMBL" id="AGRJ01000273">
    <property type="protein sequence ID" value="EHO46204.1"/>
    <property type="molecule type" value="Genomic_DNA"/>
</dbReference>
<accession>H1LKN5</accession>
<name>H1LKN5_9LACO</name>
<proteinExistence type="predicted"/>
<evidence type="ECO:0000313" key="2">
    <source>
        <dbReference type="Proteomes" id="UP000005025"/>
    </source>
</evidence>
<dbReference type="HOGENOM" id="CLU_3137043_0_0_9"/>
<organism evidence="1 2">
    <name type="scientific">Lentilactobacillus kisonensis F0435</name>
    <dbReference type="NCBI Taxonomy" id="797516"/>
    <lineage>
        <taxon>Bacteria</taxon>
        <taxon>Bacillati</taxon>
        <taxon>Bacillota</taxon>
        <taxon>Bacilli</taxon>
        <taxon>Lactobacillales</taxon>
        <taxon>Lactobacillaceae</taxon>
        <taxon>Lentilactobacillus</taxon>
    </lineage>
</organism>
<gene>
    <name evidence="1" type="ORF">HMPREF9104_03189</name>
</gene>
<reference evidence="1 2" key="1">
    <citation type="submission" date="2011-09" db="EMBL/GenBank/DDBJ databases">
        <authorList>
            <person name="Weinstock G."/>
            <person name="Sodergren E."/>
            <person name="Clifton S."/>
            <person name="Fulton L."/>
            <person name="Fulton B."/>
            <person name="Courtney L."/>
            <person name="Fronick C."/>
            <person name="Harrison M."/>
            <person name="Strong C."/>
            <person name="Farmer C."/>
            <person name="Delahaunty K."/>
            <person name="Markovic C."/>
            <person name="Hall O."/>
            <person name="Minx P."/>
            <person name="Tomlinson C."/>
            <person name="Mitreva M."/>
            <person name="Hou S."/>
            <person name="Chen J."/>
            <person name="Wollam A."/>
            <person name="Pepin K.H."/>
            <person name="Johnson M."/>
            <person name="Bhonagiri V."/>
            <person name="Zhang X."/>
            <person name="Suruliraj S."/>
            <person name="Warren W."/>
            <person name="Chinwalla A."/>
            <person name="Mardis E.R."/>
            <person name="Wilson R.K."/>
        </authorList>
    </citation>
    <scope>NUCLEOTIDE SEQUENCE [LARGE SCALE GENOMIC DNA]</scope>
    <source>
        <strain evidence="1 2">F0435</strain>
    </source>
</reference>
<dbReference type="STRING" id="797516.HMPREF9104_03189"/>
<evidence type="ECO:0000313" key="1">
    <source>
        <dbReference type="EMBL" id="EHO46204.1"/>
    </source>
</evidence>
<dbReference type="AlphaFoldDB" id="H1LKN5"/>